<gene>
    <name evidence="7" type="ORF">PNEJI1_001222</name>
</gene>
<evidence type="ECO:0000256" key="3">
    <source>
        <dbReference type="ARBA" id="ARBA00022781"/>
    </source>
</evidence>
<evidence type="ECO:0000313" key="8">
    <source>
        <dbReference type="Proteomes" id="UP000010422"/>
    </source>
</evidence>
<dbReference type="STRING" id="1209962.L0PB91"/>
<protein>
    <recommendedName>
        <fullName evidence="5">V-type proton ATPase subunit G</fullName>
    </recommendedName>
</protein>
<keyword evidence="4 5" id="KW-0406">Ion transport</keyword>
<evidence type="ECO:0000256" key="4">
    <source>
        <dbReference type="ARBA" id="ARBA00023065"/>
    </source>
</evidence>
<feature type="coiled-coil region" evidence="6">
    <location>
        <begin position="37"/>
        <end position="101"/>
    </location>
</feature>
<dbReference type="GO" id="GO:0016887">
    <property type="term" value="F:ATP hydrolysis activity"/>
    <property type="evidence" value="ECO:0007669"/>
    <property type="project" value="TreeGrafter"/>
</dbReference>
<comment type="similarity">
    <text evidence="1 5">Belongs to the V-ATPase G subunit family.</text>
</comment>
<keyword evidence="2 5" id="KW-0813">Transport</keyword>
<evidence type="ECO:0000256" key="1">
    <source>
        <dbReference type="ARBA" id="ARBA00010066"/>
    </source>
</evidence>
<sequence length="135" mass="15614">MNIKTKMSVQSSSGIQTLLEVEKESQKIVEKARECRAQGLKNARLEAQAVIEEYRLQKEDAFETYKKELTGSNIKQEEIFDKMVEEKLEKIRQQAASAKEETIKKITELLTTVDLKMYTNIDSEILRDQSIENNI</sequence>
<dbReference type="VEuPathDB" id="FungiDB:PNEJI1_001222"/>
<dbReference type="EMBL" id="CAKM01000203">
    <property type="protein sequence ID" value="CCJ29648.1"/>
    <property type="molecule type" value="Genomic_DNA"/>
</dbReference>
<keyword evidence="3 5" id="KW-0375">Hydrogen ion transport</keyword>
<evidence type="ECO:0000313" key="7">
    <source>
        <dbReference type="EMBL" id="CCJ29648.1"/>
    </source>
</evidence>
<evidence type="ECO:0000256" key="6">
    <source>
        <dbReference type="SAM" id="Coils"/>
    </source>
</evidence>
<keyword evidence="6" id="KW-0175">Coiled coil</keyword>
<proteinExistence type="inferred from homology"/>
<dbReference type="GO" id="GO:0046961">
    <property type="term" value="F:proton-transporting ATPase activity, rotational mechanism"/>
    <property type="evidence" value="ECO:0007669"/>
    <property type="project" value="InterPro"/>
</dbReference>
<dbReference type="InParanoid" id="L0PB91"/>
<dbReference type="FunCoup" id="L0PB91">
    <property type="interactions" value="86"/>
</dbReference>
<dbReference type="Proteomes" id="UP000010422">
    <property type="component" value="Unassembled WGS sequence"/>
</dbReference>
<dbReference type="Gene3D" id="1.20.5.2950">
    <property type="match status" value="1"/>
</dbReference>
<name>L0PB91_PNEJI</name>
<comment type="subunit">
    <text evidence="5">V-ATPase is a heteromultimeric enzyme made up of two complexes: the ATP-hydrolytic V1 complex and the proton translocation V0 complex.</text>
</comment>
<evidence type="ECO:0000256" key="2">
    <source>
        <dbReference type="ARBA" id="ARBA00022448"/>
    </source>
</evidence>
<dbReference type="InterPro" id="IPR005124">
    <property type="entry name" value="V-ATPase_G"/>
</dbReference>
<organism evidence="8">
    <name type="scientific">Pneumocystis jirovecii</name>
    <name type="common">Human pneumocystis pneumonia agent</name>
    <dbReference type="NCBI Taxonomy" id="42068"/>
    <lineage>
        <taxon>Eukaryota</taxon>
        <taxon>Fungi</taxon>
        <taxon>Dikarya</taxon>
        <taxon>Ascomycota</taxon>
        <taxon>Taphrinomycotina</taxon>
        <taxon>Pneumocystomycetes</taxon>
        <taxon>Pneumocystaceae</taxon>
        <taxon>Pneumocystis</taxon>
    </lineage>
</organism>
<comment type="caution">
    <text evidence="7">The sequence shown here is derived from an EMBL/GenBank/DDBJ whole genome shotgun (WGS) entry which is preliminary data.</text>
</comment>
<dbReference type="AlphaFoldDB" id="L0PB91"/>
<dbReference type="Pfam" id="PF03179">
    <property type="entry name" value="V-ATPase_G"/>
    <property type="match status" value="1"/>
</dbReference>
<accession>L0PB91</accession>
<reference evidence="7 8" key="1">
    <citation type="journal article" date="2012" name="MBio">
        <title>De novo assembly of the Pneumocystis jirovecii genome from a single bronchoalveolar lavage fluid specimen from a patient.</title>
        <authorList>
            <person name="Cisse O.H."/>
            <person name="Pagni M."/>
            <person name="Hauser P.M."/>
        </authorList>
    </citation>
    <scope>NUCLEOTIDE SEQUENCE [LARGE SCALE GENOMIC DNA]</scope>
    <source>
        <strain evidence="7 8">SE8</strain>
    </source>
</reference>
<evidence type="ECO:0000256" key="5">
    <source>
        <dbReference type="RuleBase" id="RU364019"/>
    </source>
</evidence>
<dbReference type="PANTHER" id="PTHR12713">
    <property type="entry name" value="VACUOLAR ATP SYNTHASE SUBUNIT G"/>
    <property type="match status" value="1"/>
</dbReference>
<comment type="function">
    <text evidence="5">Subunit of the V1 complex of vacuolar(H+)-ATPase (V-ATPase), a multisubunit enzyme composed of a peripheral complex (V1) that hydrolyzes ATP and a membrane integral complex (V0) that translocates protons. V-ATPase is responsible for acidifying and maintaining the pH of intracellular compartments and in some cell types, is targeted to the plasma membrane, where it is responsible for acidifying the extracellular environment.</text>
</comment>
<dbReference type="PANTHER" id="PTHR12713:SF11">
    <property type="entry name" value="V-TYPE PROTON ATPASE SUBUNIT G"/>
    <property type="match status" value="1"/>
</dbReference>
<dbReference type="NCBIfam" id="TIGR01147">
    <property type="entry name" value="V_ATP_synt_G"/>
    <property type="match status" value="1"/>
</dbReference>
<dbReference type="GO" id="GO:0000221">
    <property type="term" value="C:vacuolar proton-transporting V-type ATPase, V1 domain"/>
    <property type="evidence" value="ECO:0007669"/>
    <property type="project" value="TreeGrafter"/>
</dbReference>